<keyword evidence="3" id="KW-1185">Reference proteome</keyword>
<dbReference type="HOGENOM" id="CLU_125151_0_0_1"/>
<feature type="region of interest" description="Disordered" evidence="1">
    <location>
        <begin position="178"/>
        <end position="197"/>
    </location>
</feature>
<dbReference type="EMBL" id="CM000361">
    <property type="protein sequence ID" value="EDX04931.1"/>
    <property type="molecule type" value="Genomic_DNA"/>
</dbReference>
<dbReference type="Bgee" id="FBgn0195269">
    <property type="expression patterns" value="Expressed in male reproductive system and 2 other cell types or tissues"/>
</dbReference>
<evidence type="ECO:0000256" key="1">
    <source>
        <dbReference type="SAM" id="MobiDB-lite"/>
    </source>
</evidence>
<dbReference type="Proteomes" id="UP000000304">
    <property type="component" value="Chromosome 2L"/>
</dbReference>
<name>B4Q4U3_DROSI</name>
<proteinExistence type="predicted"/>
<evidence type="ECO:0000313" key="2">
    <source>
        <dbReference type="EMBL" id="EDX04931.1"/>
    </source>
</evidence>
<dbReference type="OMA" id="DNDQTEY"/>
<accession>B4Q4U3</accession>
<reference evidence="2 3" key="1">
    <citation type="journal article" date="2007" name="Nature">
        <title>Evolution of genes and genomes on the Drosophila phylogeny.</title>
        <authorList>
            <consortium name="Drosophila 12 Genomes Consortium"/>
            <person name="Clark A.G."/>
            <person name="Eisen M.B."/>
            <person name="Smith D.R."/>
            <person name="Bergman C.M."/>
            <person name="Oliver B."/>
            <person name="Markow T.A."/>
            <person name="Kaufman T.C."/>
            <person name="Kellis M."/>
            <person name="Gelbart W."/>
            <person name="Iyer V.N."/>
            <person name="Pollard D.A."/>
            <person name="Sackton T.B."/>
            <person name="Larracuente A.M."/>
            <person name="Singh N.D."/>
            <person name="Abad J.P."/>
            <person name="Abt D.N."/>
            <person name="Adryan B."/>
            <person name="Aguade M."/>
            <person name="Akashi H."/>
            <person name="Anderson W.W."/>
            <person name="Aquadro C.F."/>
            <person name="Ardell D.H."/>
            <person name="Arguello R."/>
            <person name="Artieri C.G."/>
            <person name="Barbash D.A."/>
            <person name="Barker D."/>
            <person name="Barsanti P."/>
            <person name="Batterham P."/>
            <person name="Batzoglou S."/>
            <person name="Begun D."/>
            <person name="Bhutkar A."/>
            <person name="Blanco E."/>
            <person name="Bosak S.A."/>
            <person name="Bradley R.K."/>
            <person name="Brand A.D."/>
            <person name="Brent M.R."/>
            <person name="Brooks A.N."/>
            <person name="Brown R.H."/>
            <person name="Butlin R.K."/>
            <person name="Caggese C."/>
            <person name="Calvi B.R."/>
            <person name="Bernardo de Carvalho A."/>
            <person name="Caspi A."/>
            <person name="Castrezana S."/>
            <person name="Celniker S.E."/>
            <person name="Chang J.L."/>
            <person name="Chapple C."/>
            <person name="Chatterji S."/>
            <person name="Chinwalla A."/>
            <person name="Civetta A."/>
            <person name="Clifton S.W."/>
            <person name="Comeron J.M."/>
            <person name="Costello J.C."/>
            <person name="Coyne J.A."/>
            <person name="Daub J."/>
            <person name="David R.G."/>
            <person name="Delcher A.L."/>
            <person name="Delehaunty K."/>
            <person name="Do C.B."/>
            <person name="Ebling H."/>
            <person name="Edwards K."/>
            <person name="Eickbush T."/>
            <person name="Evans J.D."/>
            <person name="Filipski A."/>
            <person name="Findeiss S."/>
            <person name="Freyhult E."/>
            <person name="Fulton L."/>
            <person name="Fulton R."/>
            <person name="Garcia A.C."/>
            <person name="Gardiner A."/>
            <person name="Garfield D.A."/>
            <person name="Garvin B.E."/>
            <person name="Gibson G."/>
            <person name="Gilbert D."/>
            <person name="Gnerre S."/>
            <person name="Godfrey J."/>
            <person name="Good R."/>
            <person name="Gotea V."/>
            <person name="Gravely B."/>
            <person name="Greenberg A.J."/>
            <person name="Griffiths-Jones S."/>
            <person name="Gross S."/>
            <person name="Guigo R."/>
            <person name="Gustafson E.A."/>
            <person name="Haerty W."/>
            <person name="Hahn M.W."/>
            <person name="Halligan D.L."/>
            <person name="Halpern A.L."/>
            <person name="Halter G.M."/>
            <person name="Han M.V."/>
            <person name="Heger A."/>
            <person name="Hillier L."/>
            <person name="Hinrichs A.S."/>
            <person name="Holmes I."/>
            <person name="Hoskins R.A."/>
            <person name="Hubisz M.J."/>
            <person name="Hultmark D."/>
            <person name="Huntley M.A."/>
            <person name="Jaffe D.B."/>
            <person name="Jagadeeshan S."/>
            <person name="Jeck W.R."/>
            <person name="Johnson J."/>
            <person name="Jones C.D."/>
            <person name="Jordan W.C."/>
            <person name="Karpen G.H."/>
            <person name="Kataoka E."/>
            <person name="Keightley P.D."/>
            <person name="Kheradpour P."/>
            <person name="Kirkness E.F."/>
            <person name="Koerich L.B."/>
            <person name="Kristiansen K."/>
            <person name="Kudrna D."/>
            <person name="Kulathinal R.J."/>
            <person name="Kumar S."/>
            <person name="Kwok R."/>
            <person name="Lander E."/>
            <person name="Langley C.H."/>
            <person name="Lapoint R."/>
            <person name="Lazzaro B.P."/>
            <person name="Lee S.J."/>
            <person name="Levesque L."/>
            <person name="Li R."/>
            <person name="Lin C.F."/>
            <person name="Lin M.F."/>
            <person name="Lindblad-Toh K."/>
            <person name="Llopart A."/>
            <person name="Long M."/>
            <person name="Low L."/>
            <person name="Lozovsky E."/>
            <person name="Lu J."/>
            <person name="Luo M."/>
            <person name="Machado C.A."/>
            <person name="Makalowski W."/>
            <person name="Marzo M."/>
            <person name="Matsuda M."/>
            <person name="Matzkin L."/>
            <person name="McAllister B."/>
            <person name="McBride C.S."/>
            <person name="McKernan B."/>
            <person name="McKernan K."/>
            <person name="Mendez-Lago M."/>
            <person name="Minx P."/>
            <person name="Mollenhauer M.U."/>
            <person name="Montooth K."/>
            <person name="Mount S.M."/>
            <person name="Mu X."/>
            <person name="Myers E."/>
            <person name="Negre B."/>
            <person name="Newfeld S."/>
            <person name="Nielsen R."/>
            <person name="Noor M.A."/>
            <person name="O'Grady P."/>
            <person name="Pachter L."/>
            <person name="Papaceit M."/>
            <person name="Parisi M.J."/>
            <person name="Parisi M."/>
            <person name="Parts L."/>
            <person name="Pedersen J.S."/>
            <person name="Pesole G."/>
            <person name="Phillippy A.M."/>
            <person name="Ponting C.P."/>
            <person name="Pop M."/>
            <person name="Porcelli D."/>
            <person name="Powell J.R."/>
            <person name="Prohaska S."/>
            <person name="Pruitt K."/>
            <person name="Puig M."/>
            <person name="Quesneville H."/>
            <person name="Ram K.R."/>
            <person name="Rand D."/>
            <person name="Rasmussen M.D."/>
            <person name="Reed L.K."/>
            <person name="Reenan R."/>
            <person name="Reily A."/>
            <person name="Remington K.A."/>
            <person name="Rieger T.T."/>
            <person name="Ritchie M.G."/>
            <person name="Robin C."/>
            <person name="Rogers Y.H."/>
            <person name="Rohde C."/>
            <person name="Rozas J."/>
            <person name="Rubenfield M.J."/>
            <person name="Ruiz A."/>
            <person name="Russo S."/>
            <person name="Salzberg S.L."/>
            <person name="Sanchez-Gracia A."/>
            <person name="Saranga D.J."/>
            <person name="Sato H."/>
            <person name="Schaeffer S.W."/>
            <person name="Schatz M.C."/>
            <person name="Schlenke T."/>
            <person name="Schwartz R."/>
            <person name="Segarra C."/>
            <person name="Singh R.S."/>
            <person name="Sirot L."/>
            <person name="Sirota M."/>
            <person name="Sisneros N.B."/>
            <person name="Smith C.D."/>
            <person name="Smith T.F."/>
            <person name="Spieth J."/>
            <person name="Stage D.E."/>
            <person name="Stark A."/>
            <person name="Stephan W."/>
            <person name="Strausberg R.L."/>
            <person name="Strempel S."/>
            <person name="Sturgill D."/>
            <person name="Sutton G."/>
            <person name="Sutton G.G."/>
            <person name="Tao W."/>
            <person name="Teichmann S."/>
            <person name="Tobari Y.N."/>
            <person name="Tomimura Y."/>
            <person name="Tsolas J.M."/>
            <person name="Valente V.L."/>
            <person name="Venter E."/>
            <person name="Venter J.C."/>
            <person name="Vicario S."/>
            <person name="Vieira F.G."/>
            <person name="Vilella A.J."/>
            <person name="Villasante A."/>
            <person name="Walenz B."/>
            <person name="Wang J."/>
            <person name="Wasserman M."/>
            <person name="Watts T."/>
            <person name="Wilson D."/>
            <person name="Wilson R.K."/>
            <person name="Wing R.A."/>
            <person name="Wolfner M.F."/>
            <person name="Wong A."/>
            <person name="Wong G.K."/>
            <person name="Wu C.I."/>
            <person name="Wu G."/>
            <person name="Yamamoto D."/>
            <person name="Yang H.P."/>
            <person name="Yang S.P."/>
            <person name="Yorke J.A."/>
            <person name="Yoshida K."/>
            <person name="Zdobnov E."/>
            <person name="Zhang P."/>
            <person name="Zhang Y."/>
            <person name="Zimin A.V."/>
            <person name="Baldwin J."/>
            <person name="Abdouelleil A."/>
            <person name="Abdulkadir J."/>
            <person name="Abebe A."/>
            <person name="Abera B."/>
            <person name="Abreu J."/>
            <person name="Acer S.C."/>
            <person name="Aftuck L."/>
            <person name="Alexander A."/>
            <person name="An P."/>
            <person name="Anderson E."/>
            <person name="Anderson S."/>
            <person name="Arachi H."/>
            <person name="Azer M."/>
            <person name="Bachantsang P."/>
            <person name="Barry A."/>
            <person name="Bayul T."/>
            <person name="Berlin A."/>
            <person name="Bessette D."/>
            <person name="Bloom T."/>
            <person name="Blye J."/>
            <person name="Boguslavskiy L."/>
            <person name="Bonnet C."/>
            <person name="Boukhgalter B."/>
            <person name="Bourzgui I."/>
            <person name="Brown A."/>
            <person name="Cahill P."/>
            <person name="Channer S."/>
            <person name="Cheshatsang Y."/>
            <person name="Chuda L."/>
            <person name="Citroen M."/>
            <person name="Collymore A."/>
            <person name="Cooke P."/>
            <person name="Costello M."/>
            <person name="D'Aco K."/>
            <person name="Daza R."/>
            <person name="De Haan G."/>
            <person name="DeGray S."/>
            <person name="DeMaso C."/>
            <person name="Dhargay N."/>
            <person name="Dooley K."/>
            <person name="Dooley E."/>
            <person name="Doricent M."/>
            <person name="Dorje P."/>
            <person name="Dorjee K."/>
            <person name="Dupes A."/>
            <person name="Elong R."/>
            <person name="Falk J."/>
            <person name="Farina A."/>
            <person name="Faro S."/>
            <person name="Ferguson D."/>
            <person name="Fisher S."/>
            <person name="Foley C.D."/>
            <person name="Franke A."/>
            <person name="Friedrich D."/>
            <person name="Gadbois L."/>
            <person name="Gearin G."/>
            <person name="Gearin C.R."/>
            <person name="Giannoukos G."/>
            <person name="Goode T."/>
            <person name="Graham J."/>
            <person name="Grandbois E."/>
            <person name="Grewal S."/>
            <person name="Gyaltsen K."/>
            <person name="Hafez N."/>
            <person name="Hagos B."/>
            <person name="Hall J."/>
            <person name="Henson C."/>
            <person name="Hollinger A."/>
            <person name="Honan T."/>
            <person name="Huard M.D."/>
            <person name="Hughes L."/>
            <person name="Hurhula B."/>
            <person name="Husby M.E."/>
            <person name="Kamat A."/>
            <person name="Kanga B."/>
            <person name="Kashin S."/>
            <person name="Khazanovich D."/>
            <person name="Kisner P."/>
            <person name="Lance K."/>
            <person name="Lara M."/>
            <person name="Lee W."/>
            <person name="Lennon N."/>
            <person name="Letendre F."/>
            <person name="LeVine R."/>
            <person name="Lipovsky A."/>
            <person name="Liu X."/>
            <person name="Liu J."/>
            <person name="Liu S."/>
            <person name="Lokyitsang T."/>
            <person name="Lokyitsang Y."/>
            <person name="Lubonja R."/>
            <person name="Lui A."/>
            <person name="MacDonald P."/>
            <person name="Magnisalis V."/>
            <person name="Maru K."/>
            <person name="Matthews C."/>
            <person name="McCusker W."/>
            <person name="McDonough S."/>
            <person name="Mehta T."/>
            <person name="Meldrim J."/>
            <person name="Meneus L."/>
            <person name="Mihai O."/>
            <person name="Mihalev A."/>
            <person name="Mihova T."/>
            <person name="Mittelman R."/>
            <person name="Mlenga V."/>
            <person name="Montmayeur A."/>
            <person name="Mulrain L."/>
            <person name="Navidi A."/>
            <person name="Naylor J."/>
            <person name="Negash T."/>
            <person name="Nguyen T."/>
            <person name="Nguyen N."/>
            <person name="Nicol R."/>
            <person name="Norbu C."/>
            <person name="Norbu N."/>
            <person name="Novod N."/>
            <person name="O'Neill B."/>
            <person name="Osman S."/>
            <person name="Markiewicz E."/>
            <person name="Oyono O.L."/>
            <person name="Patti C."/>
            <person name="Phunkhang P."/>
            <person name="Pierre F."/>
            <person name="Priest M."/>
            <person name="Raghuraman S."/>
            <person name="Rege F."/>
            <person name="Reyes R."/>
            <person name="Rise C."/>
            <person name="Rogov P."/>
            <person name="Ross K."/>
            <person name="Ryan E."/>
            <person name="Settipalli S."/>
            <person name="Shea T."/>
            <person name="Sherpa N."/>
            <person name="Shi L."/>
            <person name="Shih D."/>
            <person name="Sparrow T."/>
            <person name="Spaulding J."/>
            <person name="Stalker J."/>
            <person name="Stange-Thomann N."/>
            <person name="Stavropoulos S."/>
            <person name="Stone C."/>
            <person name="Strader C."/>
            <person name="Tesfaye S."/>
            <person name="Thomson T."/>
            <person name="Thoulutsang Y."/>
            <person name="Thoulutsang D."/>
            <person name="Topham K."/>
            <person name="Topping I."/>
            <person name="Tsamla T."/>
            <person name="Vassiliev H."/>
            <person name="Vo A."/>
            <person name="Wangchuk T."/>
            <person name="Wangdi T."/>
            <person name="Weiand M."/>
            <person name="Wilkinson J."/>
            <person name="Wilson A."/>
            <person name="Yadav S."/>
            <person name="Young G."/>
            <person name="Yu Q."/>
            <person name="Zembek L."/>
            <person name="Zhong D."/>
            <person name="Zimmer A."/>
            <person name="Zwirko Z."/>
            <person name="Jaffe D.B."/>
            <person name="Alvarez P."/>
            <person name="Brockman W."/>
            <person name="Butler J."/>
            <person name="Chin C."/>
            <person name="Gnerre S."/>
            <person name="Grabherr M."/>
            <person name="Kleber M."/>
            <person name="Mauceli E."/>
            <person name="MacCallum I."/>
        </authorList>
    </citation>
    <scope>NUCLEOTIDE SEQUENCE [LARGE SCALE GENOMIC DNA]</scope>
    <source>
        <strain evidence="3">white501</strain>
    </source>
</reference>
<feature type="compositionally biased region" description="Acidic residues" evidence="1">
    <location>
        <begin position="183"/>
        <end position="197"/>
    </location>
</feature>
<organism evidence="2 3">
    <name type="scientific">Drosophila simulans</name>
    <name type="common">Fruit fly</name>
    <dbReference type="NCBI Taxonomy" id="7240"/>
    <lineage>
        <taxon>Eukaryota</taxon>
        <taxon>Metazoa</taxon>
        <taxon>Ecdysozoa</taxon>
        <taxon>Arthropoda</taxon>
        <taxon>Hexapoda</taxon>
        <taxon>Insecta</taxon>
        <taxon>Pterygota</taxon>
        <taxon>Neoptera</taxon>
        <taxon>Endopterygota</taxon>
        <taxon>Diptera</taxon>
        <taxon>Brachycera</taxon>
        <taxon>Muscomorpha</taxon>
        <taxon>Ephydroidea</taxon>
        <taxon>Drosophilidae</taxon>
        <taxon>Drosophila</taxon>
        <taxon>Sophophora</taxon>
    </lineage>
</organism>
<sequence>MALVAHRMMLPARHRRNTTQQVARNKVGVLLVPSVADYYGAEMAPGVATPLPTPAASQLHLPQDAAEASGDGSGSKKVGLFVFSSKMFPTYSINDVAANEEVDHTEEEFSSKVEADMQSIIHLAHQEHEAVIHHNVTSAMKQREEELAKLWNIRSSLSSLAQMKAARDEELRALLDQIVTNEDSSDDDEDEDKEDPF</sequence>
<evidence type="ECO:0000313" key="3">
    <source>
        <dbReference type="Proteomes" id="UP000000304"/>
    </source>
</evidence>
<dbReference type="OrthoDB" id="8058287at2759"/>
<protein>
    <submittedName>
        <fullName evidence="2">GD23901</fullName>
    </submittedName>
</protein>
<dbReference type="AlphaFoldDB" id="B4Q4U3"/>
<gene>
    <name evidence="2" type="primary">Dsim\GD23901</name>
    <name evidence="2" type="ORF">Dsim_GD23901</name>
</gene>
<dbReference type="PhylomeDB" id="B4Q4U3"/>